<dbReference type="EMBL" id="LT934425">
    <property type="protein sequence ID" value="SOH03744.1"/>
    <property type="molecule type" value="Genomic_DNA"/>
</dbReference>
<evidence type="ECO:0000313" key="5">
    <source>
        <dbReference type="Proteomes" id="UP000501926"/>
    </source>
</evidence>
<reference evidence="4" key="3">
    <citation type="submission" date="2017-10" db="EMBL/GenBank/DDBJ databases">
        <authorList>
            <person name="Frank J."/>
        </authorList>
    </citation>
    <scope>NUCLEOTIDE SEQUENCE [LARGE SCALE GENOMIC DNA]</scope>
</reference>
<name>Q1PY91_KUEST</name>
<protein>
    <submittedName>
        <fullName evidence="1">Uncharacterized protein</fullName>
    </submittedName>
</protein>
<dbReference type="KEGG" id="kst:KSMBR1_1242"/>
<proteinExistence type="predicted"/>
<accession>Q1PY91</accession>
<dbReference type="Proteomes" id="UP000221734">
    <property type="component" value="Chromosome Kuenenia_stuttgartiensis_MBR1"/>
</dbReference>
<gene>
    <name evidence="2" type="ORF">KsCSTR_12260</name>
    <name evidence="3" type="ORF">KSMBR1_1242</name>
    <name evidence="1" type="ORF">kustd1300</name>
</gene>
<dbReference type="EMBL" id="CP049055">
    <property type="protein sequence ID" value="QII10605.1"/>
    <property type="molecule type" value="Genomic_DNA"/>
</dbReference>
<dbReference type="PROSITE" id="PS51257">
    <property type="entry name" value="PROKAR_LIPOPROTEIN"/>
    <property type="match status" value="1"/>
</dbReference>
<evidence type="ECO:0000313" key="4">
    <source>
        <dbReference type="Proteomes" id="UP000221734"/>
    </source>
</evidence>
<dbReference type="AlphaFoldDB" id="Q1PY91"/>
<reference evidence="1" key="2">
    <citation type="submission" date="2006-01" db="EMBL/GenBank/DDBJ databases">
        <authorList>
            <person name="Genoscope"/>
        </authorList>
    </citation>
    <scope>NUCLEOTIDE SEQUENCE</scope>
</reference>
<evidence type="ECO:0000313" key="3">
    <source>
        <dbReference type="EMBL" id="SOH03744.1"/>
    </source>
</evidence>
<keyword evidence="4" id="KW-1185">Reference proteome</keyword>
<sequence>MIYKSIKKNIGFGFLALFGCCLFLPTLANARVGITATDKKYIILQAVIMFHLQHPETMKMVL</sequence>
<dbReference type="RefSeq" id="WP_099324519.1">
    <property type="nucleotide sequence ID" value="NZ_CP049055.1"/>
</dbReference>
<reference evidence="2 5" key="5">
    <citation type="submission" date="2020-02" db="EMBL/GenBank/DDBJ databases">
        <title>Newly sequenced genome of strain CSTR1 showed variability in Candidatus Kuenenia stuttgartiensis genomes.</title>
        <authorList>
            <person name="Ding C."/>
            <person name="Adrian L."/>
        </authorList>
    </citation>
    <scope>NUCLEOTIDE SEQUENCE [LARGE SCALE GENOMIC DNA]</scope>
    <source>
        <strain evidence="2 5">CSTR1</strain>
    </source>
</reference>
<reference evidence="3" key="4">
    <citation type="submission" date="2017-10" db="EMBL/GenBank/DDBJ databases">
        <authorList>
            <person name="Banno H."/>
            <person name="Chua N.-H."/>
        </authorList>
    </citation>
    <scope>NUCLEOTIDE SEQUENCE [LARGE SCALE GENOMIC DNA]</scope>
    <source>
        <strain evidence="3">Kuenenia_mbr1_ru-nijmegen</strain>
    </source>
</reference>
<organism evidence="1">
    <name type="scientific">Kuenenia stuttgartiensis</name>
    <dbReference type="NCBI Taxonomy" id="174633"/>
    <lineage>
        <taxon>Bacteria</taxon>
        <taxon>Pseudomonadati</taxon>
        <taxon>Planctomycetota</taxon>
        <taxon>Candidatus Brocadiia</taxon>
        <taxon>Candidatus Brocadiales</taxon>
        <taxon>Candidatus Brocadiaceae</taxon>
        <taxon>Candidatus Kuenenia</taxon>
    </lineage>
</organism>
<dbReference type="EMBL" id="CT573072">
    <property type="protein sequence ID" value="CAJ72045.1"/>
    <property type="molecule type" value="Genomic_DNA"/>
</dbReference>
<evidence type="ECO:0000313" key="1">
    <source>
        <dbReference type="EMBL" id="CAJ72045.1"/>
    </source>
</evidence>
<reference evidence="1" key="1">
    <citation type="journal article" date="2006" name="Nature">
        <title>Deciphering the evolution and metabolism of an anammox bacterium from a community genome.</title>
        <authorList>
            <person name="Strous M."/>
            <person name="Pelletier E."/>
            <person name="Mangenot S."/>
            <person name="Rattei T."/>
            <person name="Lehner A."/>
            <person name="Taylor M.W."/>
            <person name="Horn M."/>
            <person name="Daims H."/>
            <person name="Bartol-Mavel D."/>
            <person name="Wincker P."/>
            <person name="Barbe V."/>
            <person name="Fonknechten N."/>
            <person name="Vallenet D."/>
            <person name="Segurens B."/>
            <person name="Schenowitz-Truong C."/>
            <person name="Medigue C."/>
            <person name="Collingro A."/>
            <person name="Snel B."/>
            <person name="Dutilh B.E."/>
            <person name="OpDenCamp H.J.M."/>
            <person name="vanDerDrift C."/>
            <person name="Cirpus I."/>
            <person name="vanDePas-Schoonen K.T."/>
            <person name="Harhangi H.R."/>
            <person name="vanNiftrik L."/>
            <person name="Schmid M."/>
            <person name="Keltjens J."/>
            <person name="vanDeVossenberg J."/>
            <person name="Kartal B."/>
            <person name="Meier H."/>
            <person name="Frishman D."/>
            <person name="Huynen M.A."/>
            <person name="Mewes H."/>
            <person name="Weissenbach J."/>
            <person name="Jetten M.S.M."/>
            <person name="Wagner M."/>
            <person name="LePaslier D."/>
        </authorList>
    </citation>
    <scope>NUCLEOTIDE SEQUENCE</scope>
</reference>
<dbReference type="Proteomes" id="UP000501926">
    <property type="component" value="Chromosome"/>
</dbReference>
<evidence type="ECO:0000313" key="2">
    <source>
        <dbReference type="EMBL" id="QII10605.1"/>
    </source>
</evidence>